<proteinExistence type="predicted"/>
<protein>
    <submittedName>
        <fullName evidence="1">Uncharacterized protein</fullName>
    </submittedName>
</protein>
<keyword evidence="2" id="KW-1185">Reference proteome</keyword>
<name>A0A5D3ARR0_9TREE</name>
<accession>A0A5D3ARR0</accession>
<gene>
    <name evidence="1" type="ORF">B9479_005133</name>
</gene>
<sequence length="66" mass="7627">MPISDIMFAAALHSLPEEIIRIILEQLIDLSQDDTNLALKLYVTIRIMPYYSARTNYKDWIGVEEA</sequence>
<dbReference type="EMBL" id="NIDF01000066">
    <property type="protein sequence ID" value="TYJ54207.1"/>
    <property type="molecule type" value="Genomic_DNA"/>
</dbReference>
<evidence type="ECO:0000313" key="1">
    <source>
        <dbReference type="EMBL" id="TYJ54207.1"/>
    </source>
</evidence>
<organism evidence="1 2">
    <name type="scientific">Cryptococcus floricola</name>
    <dbReference type="NCBI Taxonomy" id="2591691"/>
    <lineage>
        <taxon>Eukaryota</taxon>
        <taxon>Fungi</taxon>
        <taxon>Dikarya</taxon>
        <taxon>Basidiomycota</taxon>
        <taxon>Agaricomycotina</taxon>
        <taxon>Tremellomycetes</taxon>
        <taxon>Tremellales</taxon>
        <taxon>Cryptococcaceae</taxon>
        <taxon>Cryptococcus</taxon>
    </lineage>
</organism>
<comment type="caution">
    <text evidence="1">The sequence shown here is derived from an EMBL/GenBank/DDBJ whole genome shotgun (WGS) entry which is preliminary data.</text>
</comment>
<reference evidence="1 2" key="1">
    <citation type="submission" date="2017-05" db="EMBL/GenBank/DDBJ databases">
        <title>The Genome Sequence of Tsuchiyaea wingfieldii DSM 27421.</title>
        <authorList>
            <person name="Cuomo C."/>
            <person name="Passer A."/>
            <person name="Billmyre B."/>
            <person name="Heitman J."/>
        </authorList>
    </citation>
    <scope>NUCLEOTIDE SEQUENCE [LARGE SCALE GENOMIC DNA]</scope>
    <source>
        <strain evidence="1 2">DSM 27421</strain>
    </source>
</reference>
<evidence type="ECO:0000313" key="2">
    <source>
        <dbReference type="Proteomes" id="UP000322245"/>
    </source>
</evidence>
<dbReference type="AlphaFoldDB" id="A0A5D3ARR0"/>
<dbReference type="Proteomes" id="UP000322245">
    <property type="component" value="Unassembled WGS sequence"/>
</dbReference>